<reference evidence="7" key="1">
    <citation type="submission" date="2017-01" db="EMBL/GenBank/DDBJ databases">
        <title>A deep insight into the sialotranscriptome of adult male and female Cluex tarsalis mosquitoes.</title>
        <authorList>
            <person name="Ribeiro J.M."/>
            <person name="Moreira F."/>
            <person name="Bernard K.A."/>
            <person name="Calvo E."/>
        </authorList>
    </citation>
    <scope>NUCLEOTIDE SEQUENCE</scope>
    <source>
        <strain evidence="7">Kern County</strain>
        <tissue evidence="7">Salivary glands</tissue>
    </source>
</reference>
<dbReference type="Pfam" id="PF10272">
    <property type="entry name" value="Tmpp129"/>
    <property type="match status" value="1"/>
</dbReference>
<dbReference type="PANTHER" id="PTHR31322:SF2">
    <property type="entry name" value="E3 UBIQUITIN-PROTEIN LIGASE TM129"/>
    <property type="match status" value="1"/>
</dbReference>
<feature type="transmembrane region" description="Helical" evidence="6">
    <location>
        <begin position="6"/>
        <end position="23"/>
    </location>
</feature>
<accession>A0A1Q3FHE9</accession>
<evidence type="ECO:0000256" key="2">
    <source>
        <dbReference type="ARBA" id="ARBA00007332"/>
    </source>
</evidence>
<keyword evidence="3 6" id="KW-0812">Transmembrane</keyword>
<organism evidence="7">
    <name type="scientific">Culex tarsalis</name>
    <name type="common">Encephalitis mosquito</name>
    <dbReference type="NCBI Taxonomy" id="7177"/>
    <lineage>
        <taxon>Eukaryota</taxon>
        <taxon>Metazoa</taxon>
        <taxon>Ecdysozoa</taxon>
        <taxon>Arthropoda</taxon>
        <taxon>Hexapoda</taxon>
        <taxon>Insecta</taxon>
        <taxon>Pterygota</taxon>
        <taxon>Neoptera</taxon>
        <taxon>Endopterygota</taxon>
        <taxon>Diptera</taxon>
        <taxon>Nematocera</taxon>
        <taxon>Culicoidea</taxon>
        <taxon>Culicidae</taxon>
        <taxon>Culicinae</taxon>
        <taxon>Culicini</taxon>
        <taxon>Culex</taxon>
        <taxon>Culex</taxon>
    </lineage>
</organism>
<name>A0A1Q3FHE9_CULTA</name>
<comment type="similarity">
    <text evidence="2">Belongs to the TMEM129 family.</text>
</comment>
<evidence type="ECO:0000256" key="3">
    <source>
        <dbReference type="ARBA" id="ARBA00022692"/>
    </source>
</evidence>
<evidence type="ECO:0000256" key="4">
    <source>
        <dbReference type="ARBA" id="ARBA00022989"/>
    </source>
</evidence>
<dbReference type="GO" id="GO:0061630">
    <property type="term" value="F:ubiquitin protein ligase activity"/>
    <property type="evidence" value="ECO:0007669"/>
    <property type="project" value="InterPro"/>
</dbReference>
<dbReference type="GO" id="GO:0005783">
    <property type="term" value="C:endoplasmic reticulum"/>
    <property type="evidence" value="ECO:0007669"/>
    <property type="project" value="TreeGrafter"/>
</dbReference>
<dbReference type="EMBL" id="GFDL01008093">
    <property type="protein sequence ID" value="JAV26952.1"/>
    <property type="molecule type" value="Transcribed_RNA"/>
</dbReference>
<evidence type="ECO:0000313" key="7">
    <source>
        <dbReference type="EMBL" id="JAV26952.1"/>
    </source>
</evidence>
<feature type="transmembrane region" description="Helical" evidence="6">
    <location>
        <begin position="99"/>
        <end position="123"/>
    </location>
</feature>
<dbReference type="InterPro" id="IPR018801">
    <property type="entry name" value="TM129"/>
</dbReference>
<keyword evidence="5 6" id="KW-0472">Membrane</keyword>
<sequence>MSQEGAIVFTIFYALLCFCIVYPSTEFVAAGLTVDHVFSSTLGAESLTFVQHHIRRTSLNLMVHSLLPVMYIRVYFMQFENGDDGGEGGDGIDAHPVVAMAWNLFIGAAIALPGLVASAIYYWSRNAWQAHPIARRLAKFCDGERLRDWRAVATSINDEFRRDGRVVIRMNPLSRIVVTESWIVKTGPYWINVAAQEDTALVAFKSDTHDVSQEAFETVQYVNIAVKPTRPGIREFNIRINALDFKDLQDRINRPITILSSVKFHRTVLDRFVDVFKEQVGVNPRYRAEPGDVAVDQQPDSCFACMQVQPNVKIVKQCADLNEDGEPVPETRRCQPCGCRPMWCIDCVARWFASRQNQSERESWLQQKCTCPMCRARFCVLDVCYIEGGAAAAR</sequence>
<dbReference type="GO" id="GO:0016567">
    <property type="term" value="P:protein ubiquitination"/>
    <property type="evidence" value="ECO:0007669"/>
    <property type="project" value="InterPro"/>
</dbReference>
<evidence type="ECO:0000256" key="6">
    <source>
        <dbReference type="SAM" id="Phobius"/>
    </source>
</evidence>
<comment type="subcellular location">
    <subcellularLocation>
        <location evidence="1">Membrane</location>
        <topology evidence="1">Multi-pass membrane protein</topology>
    </subcellularLocation>
</comment>
<dbReference type="GO" id="GO:0016020">
    <property type="term" value="C:membrane"/>
    <property type="evidence" value="ECO:0007669"/>
    <property type="project" value="UniProtKB-SubCell"/>
</dbReference>
<keyword evidence="4 6" id="KW-1133">Transmembrane helix</keyword>
<evidence type="ECO:0000256" key="1">
    <source>
        <dbReference type="ARBA" id="ARBA00004141"/>
    </source>
</evidence>
<protein>
    <submittedName>
        <fullName evidence="7">Putative e3 ubiquitin-protein ligase</fullName>
    </submittedName>
</protein>
<dbReference type="AlphaFoldDB" id="A0A1Q3FHE9"/>
<evidence type="ECO:0000256" key="5">
    <source>
        <dbReference type="ARBA" id="ARBA00023136"/>
    </source>
</evidence>
<proteinExistence type="inferred from homology"/>
<dbReference type="PANTHER" id="PTHR31322">
    <property type="entry name" value="E3 UBIQUITIN-PROTEIN LIGASE TM129"/>
    <property type="match status" value="1"/>
</dbReference>